<sequence>MDKTDSSTTALIPETCPACILMYQPALGFSSTPCPVQQLQVPHIYKNDPLCDVTENYHSRNVH</sequence>
<reference evidence="1 2" key="1">
    <citation type="submission" date="2017-05" db="EMBL/GenBank/DDBJ databases">
        <title>Genome of assembly of the Bengalese finch, Lonchura striata domestica.</title>
        <authorList>
            <person name="Colquitt B.M."/>
            <person name="Brainard M.S."/>
        </authorList>
    </citation>
    <scope>NUCLEOTIDE SEQUENCE [LARGE SCALE GENOMIC DNA]</scope>
    <source>
        <strain evidence="1">White83orange57</strain>
    </source>
</reference>
<keyword evidence="2" id="KW-1185">Reference proteome</keyword>
<protein>
    <submittedName>
        <fullName evidence="1">Uncharacterized protein</fullName>
    </submittedName>
</protein>
<dbReference type="Proteomes" id="UP000197619">
    <property type="component" value="Unassembled WGS sequence"/>
</dbReference>
<name>A0A218VC82_9PASE</name>
<proteinExistence type="predicted"/>
<dbReference type="AlphaFoldDB" id="A0A218VC82"/>
<evidence type="ECO:0000313" key="2">
    <source>
        <dbReference type="Proteomes" id="UP000197619"/>
    </source>
</evidence>
<comment type="caution">
    <text evidence="1">The sequence shown here is derived from an EMBL/GenBank/DDBJ whole genome shotgun (WGS) entry which is preliminary data.</text>
</comment>
<dbReference type="EMBL" id="MUZQ01000010">
    <property type="protein sequence ID" value="OWK63697.1"/>
    <property type="molecule type" value="Genomic_DNA"/>
</dbReference>
<evidence type="ECO:0000313" key="1">
    <source>
        <dbReference type="EMBL" id="OWK63697.1"/>
    </source>
</evidence>
<accession>A0A218VC82</accession>
<gene>
    <name evidence="1" type="ORF">RLOC_00014014</name>
</gene>
<organism evidence="1 2">
    <name type="scientific">Lonchura striata</name>
    <name type="common">white-rumped munia</name>
    <dbReference type="NCBI Taxonomy" id="40157"/>
    <lineage>
        <taxon>Eukaryota</taxon>
        <taxon>Metazoa</taxon>
        <taxon>Chordata</taxon>
        <taxon>Craniata</taxon>
        <taxon>Vertebrata</taxon>
        <taxon>Euteleostomi</taxon>
        <taxon>Archelosauria</taxon>
        <taxon>Archosauria</taxon>
        <taxon>Dinosauria</taxon>
        <taxon>Saurischia</taxon>
        <taxon>Theropoda</taxon>
        <taxon>Coelurosauria</taxon>
        <taxon>Aves</taxon>
        <taxon>Neognathae</taxon>
        <taxon>Neoaves</taxon>
        <taxon>Telluraves</taxon>
        <taxon>Australaves</taxon>
        <taxon>Passeriformes</taxon>
        <taxon>Passeroidea</taxon>
        <taxon>Estrildidae</taxon>
        <taxon>Estrildinae</taxon>
        <taxon>Lonchura</taxon>
    </lineage>
</organism>